<evidence type="ECO:0000256" key="1">
    <source>
        <dbReference type="SAM" id="MobiDB-lite"/>
    </source>
</evidence>
<evidence type="ECO:0000313" key="4">
    <source>
        <dbReference type="Proteomes" id="UP000594688"/>
    </source>
</evidence>
<sequence length="346" mass="40383">MDPLNDSQQFDAILLAGQGESSYKVLNQHKAFLRLEGRCLVTHVIDSLRQVPSVRSVYVVGQKDDLKKTLMNDGIDLETPRPITLLEQKENLYQNIWHTFLATLPEDHNKQPLESGPYRDRAVLIVPCDAPLITPHEIDHFIRHSDISRYDHILGITPESRLKPFYPCQGKPGIRMAYLHLKEDNYRINNLHLVKPLRIGHREYIQQMYQYRHQRNIRNVIPFAFKLFWKDQHKGYHYYLGLILSLLFSKLNCPQLVRFFKSWVPRNELEEWISKGLATRFKSLAVPYPGAALDIDNGPDFEAMKCRYQEWRTLLKQMEGDPVPEDGSQPEVKQKPSLAFPQLTKT</sequence>
<protein>
    <submittedName>
        <fullName evidence="3">NTP transferase domain-containing protein</fullName>
    </submittedName>
</protein>
<proteinExistence type="predicted"/>
<dbReference type="InterPro" id="IPR029044">
    <property type="entry name" value="Nucleotide-diphossugar_trans"/>
</dbReference>
<dbReference type="InterPro" id="IPR025877">
    <property type="entry name" value="MobA-like_NTP_Trfase"/>
</dbReference>
<feature type="domain" description="MobA-like NTP transferase" evidence="2">
    <location>
        <begin position="13"/>
        <end position="221"/>
    </location>
</feature>
<dbReference type="EMBL" id="CP048685">
    <property type="protein sequence ID" value="QPJ62235.1"/>
    <property type="molecule type" value="Genomic_DNA"/>
</dbReference>
<dbReference type="SUPFAM" id="SSF53448">
    <property type="entry name" value="Nucleotide-diphospho-sugar transferases"/>
    <property type="match status" value="1"/>
</dbReference>
<name>A0A7T0G0F2_9BACT</name>
<keyword evidence="3" id="KW-0808">Transferase</keyword>
<dbReference type="GO" id="GO:0016779">
    <property type="term" value="F:nucleotidyltransferase activity"/>
    <property type="evidence" value="ECO:0007669"/>
    <property type="project" value="UniProtKB-ARBA"/>
</dbReference>
<dbReference type="Proteomes" id="UP000594688">
    <property type="component" value="Chromosome"/>
</dbReference>
<dbReference type="Pfam" id="PF12804">
    <property type="entry name" value="NTP_transf_3"/>
    <property type="match status" value="1"/>
</dbReference>
<evidence type="ECO:0000259" key="2">
    <source>
        <dbReference type="Pfam" id="PF12804"/>
    </source>
</evidence>
<dbReference type="Gene3D" id="3.90.550.10">
    <property type="entry name" value="Spore Coat Polysaccharide Biosynthesis Protein SpsA, Chain A"/>
    <property type="match status" value="1"/>
</dbReference>
<feature type="region of interest" description="Disordered" evidence="1">
    <location>
        <begin position="319"/>
        <end position="346"/>
    </location>
</feature>
<accession>A0A7T0G0F2</accession>
<dbReference type="AlphaFoldDB" id="A0A7T0G0F2"/>
<organism evidence="3 4">
    <name type="scientific">Candidatus Nitronauta litoralis</name>
    <dbReference type="NCBI Taxonomy" id="2705533"/>
    <lineage>
        <taxon>Bacteria</taxon>
        <taxon>Pseudomonadati</taxon>
        <taxon>Nitrospinota/Tectimicrobiota group</taxon>
        <taxon>Nitrospinota</taxon>
        <taxon>Nitrospinia</taxon>
        <taxon>Nitrospinales</taxon>
        <taxon>Nitrospinaceae</taxon>
        <taxon>Candidatus Nitronauta</taxon>
    </lineage>
</organism>
<gene>
    <name evidence="3" type="ORF">G3M70_10275</name>
</gene>
<reference evidence="3 4" key="1">
    <citation type="submission" date="2020-02" db="EMBL/GenBank/DDBJ databases">
        <title>Genomic and physiological characterization of two novel Nitrospinaceae genera.</title>
        <authorList>
            <person name="Mueller A.J."/>
            <person name="Jung M.-Y."/>
            <person name="Strachan C.R."/>
            <person name="Herbold C.W."/>
            <person name="Kirkegaard R.H."/>
            <person name="Daims H."/>
        </authorList>
    </citation>
    <scope>NUCLEOTIDE SEQUENCE [LARGE SCALE GENOMIC DNA]</scope>
    <source>
        <strain evidence="3">EB</strain>
    </source>
</reference>
<evidence type="ECO:0000313" key="3">
    <source>
        <dbReference type="EMBL" id="QPJ62235.1"/>
    </source>
</evidence>
<dbReference type="KEGG" id="nli:G3M70_10275"/>